<dbReference type="GO" id="GO:0004553">
    <property type="term" value="F:hydrolase activity, hydrolyzing O-glycosyl compounds"/>
    <property type="evidence" value="ECO:0007669"/>
    <property type="project" value="InterPro"/>
</dbReference>
<evidence type="ECO:0000256" key="2">
    <source>
        <dbReference type="RuleBase" id="RU003690"/>
    </source>
</evidence>
<dbReference type="InterPro" id="IPR001360">
    <property type="entry name" value="Glyco_hydro_1"/>
</dbReference>
<name>A0A3Q7EA18_SOLLC</name>
<dbReference type="Proteomes" id="UP000004994">
    <property type="component" value="Chromosome 1"/>
</dbReference>
<proteinExistence type="inferred from homology"/>
<evidence type="ECO:0000313" key="3">
    <source>
        <dbReference type="EnsemblPlants" id="Solyc01g010397.1.1"/>
    </source>
</evidence>
<dbReference type="Gramene" id="Solyc01g010397.1.1">
    <property type="protein sequence ID" value="Solyc01g010397.1.1"/>
    <property type="gene ID" value="Solyc01g010397.1"/>
</dbReference>
<dbReference type="Gene3D" id="3.20.20.80">
    <property type="entry name" value="Glycosidases"/>
    <property type="match status" value="1"/>
</dbReference>
<dbReference type="InParanoid" id="A0A3Q7EA18"/>
<evidence type="ECO:0000256" key="1">
    <source>
        <dbReference type="ARBA" id="ARBA00010838"/>
    </source>
</evidence>
<dbReference type="GO" id="GO:0005975">
    <property type="term" value="P:carbohydrate metabolic process"/>
    <property type="evidence" value="ECO:0007669"/>
    <property type="project" value="InterPro"/>
</dbReference>
<reference evidence="3" key="2">
    <citation type="submission" date="2019-01" db="UniProtKB">
        <authorList>
            <consortium name="EnsemblPlants"/>
        </authorList>
    </citation>
    <scope>IDENTIFICATION</scope>
    <source>
        <strain evidence="3">cv. Heinz 1706</strain>
    </source>
</reference>
<dbReference type="AlphaFoldDB" id="A0A3Q7EA18"/>
<dbReference type="PANTHER" id="PTHR10353">
    <property type="entry name" value="GLYCOSYL HYDROLASE"/>
    <property type="match status" value="1"/>
</dbReference>
<keyword evidence="4" id="KW-1185">Reference proteome</keyword>
<protein>
    <submittedName>
        <fullName evidence="3">Uncharacterized protein</fullName>
    </submittedName>
</protein>
<reference evidence="3" key="1">
    <citation type="journal article" date="2012" name="Nature">
        <title>The tomato genome sequence provides insights into fleshy fruit evolution.</title>
        <authorList>
            <consortium name="Tomato Genome Consortium"/>
        </authorList>
    </citation>
    <scope>NUCLEOTIDE SEQUENCE [LARGE SCALE GENOMIC DNA]</scope>
    <source>
        <strain evidence="3">cv. Heinz 1706</strain>
    </source>
</reference>
<dbReference type="Pfam" id="PF00232">
    <property type="entry name" value="Glyco_hydro_1"/>
    <property type="match status" value="1"/>
</dbReference>
<accession>A0A3Q7EA18</accession>
<dbReference type="InterPro" id="IPR017853">
    <property type="entry name" value="GH"/>
</dbReference>
<dbReference type="STRING" id="4081.A0A3Q7EA18"/>
<organism evidence="3">
    <name type="scientific">Solanum lycopersicum</name>
    <name type="common">Tomato</name>
    <name type="synonym">Lycopersicon esculentum</name>
    <dbReference type="NCBI Taxonomy" id="4081"/>
    <lineage>
        <taxon>Eukaryota</taxon>
        <taxon>Viridiplantae</taxon>
        <taxon>Streptophyta</taxon>
        <taxon>Embryophyta</taxon>
        <taxon>Tracheophyta</taxon>
        <taxon>Spermatophyta</taxon>
        <taxon>Magnoliopsida</taxon>
        <taxon>eudicotyledons</taxon>
        <taxon>Gunneridae</taxon>
        <taxon>Pentapetalae</taxon>
        <taxon>asterids</taxon>
        <taxon>lamiids</taxon>
        <taxon>Solanales</taxon>
        <taxon>Solanaceae</taxon>
        <taxon>Solanoideae</taxon>
        <taxon>Solaneae</taxon>
        <taxon>Solanum</taxon>
        <taxon>Solanum subgen. Lycopersicon</taxon>
    </lineage>
</organism>
<evidence type="ECO:0000313" key="4">
    <source>
        <dbReference type="Proteomes" id="UP000004994"/>
    </source>
</evidence>
<comment type="similarity">
    <text evidence="1 2">Belongs to the glycosyl hydrolase 1 family.</text>
</comment>
<sequence>MEYITIEISLHSFATEFRYLEHVILRRYPSSMVKRLRIQLPKFSSIESALVKGSYNFIGINHYTTW</sequence>
<dbReference type="EnsemblPlants" id="Solyc01g010397.1.1">
    <property type="protein sequence ID" value="Solyc01g010397.1.1"/>
    <property type="gene ID" value="Solyc01g010397.1"/>
</dbReference>
<dbReference type="SUPFAM" id="SSF51445">
    <property type="entry name" value="(Trans)glycosidases"/>
    <property type="match status" value="1"/>
</dbReference>
<dbReference type="PANTHER" id="PTHR10353:SF302">
    <property type="entry name" value="BETA-GLUCOSIDASE 40"/>
    <property type="match status" value="1"/>
</dbReference>